<name>F8NAP5_9BACT</name>
<dbReference type="HOGENOM" id="CLU_2357377_0_0_10"/>
<dbReference type="EMBL" id="GL945017">
    <property type="protein sequence ID" value="EGN55845.1"/>
    <property type="molecule type" value="Genomic_DNA"/>
</dbReference>
<protein>
    <submittedName>
        <fullName evidence="1">Uncharacterized protein</fullName>
    </submittedName>
</protein>
<sequence length="96" mass="10555">MNVATKEFLTRMVNAEPKKGMVVCVKMEDALGKDIMAINSEVERNTFALVKMLVTAMSRSKELETVIRAAAYSFEYVTVEAIKIPAAPNKEEGGKA</sequence>
<reference evidence="2" key="1">
    <citation type="journal article" date="2011" name="Stand. Genomic Sci.">
        <title>Non-contiguous finished genome sequence of the opportunistic oral pathogen Prevotella multisaccharivorax type strain (PPPA20).</title>
        <authorList>
            <person name="Pati A."/>
            <person name="Gronow S."/>
            <person name="Lu M."/>
            <person name="Lapidus A."/>
            <person name="Nolan M."/>
            <person name="Lucas S."/>
            <person name="Hammon N."/>
            <person name="Deshpande S."/>
            <person name="Cheng J.F."/>
            <person name="Tapia R."/>
            <person name="Han C."/>
            <person name="Goodwin L."/>
            <person name="Pitluck S."/>
            <person name="Liolios K."/>
            <person name="Pagani I."/>
            <person name="Mavromatis K."/>
            <person name="Mikhailova N."/>
            <person name="Huntemann M."/>
            <person name="Chen A."/>
            <person name="Palaniappan K."/>
            <person name="Land M."/>
            <person name="Hauser L."/>
            <person name="Detter J.C."/>
            <person name="Brambilla E.M."/>
            <person name="Rohde M."/>
            <person name="Goker M."/>
            <person name="Woyke T."/>
            <person name="Bristow J."/>
            <person name="Eisen J.A."/>
            <person name="Markowitz V."/>
            <person name="Hugenholtz P."/>
            <person name="Kyrpides N.C."/>
            <person name="Klenk H.P."/>
            <person name="Ivanova N."/>
        </authorList>
    </citation>
    <scope>NUCLEOTIDE SEQUENCE [LARGE SCALE GENOMIC DNA]</scope>
    <source>
        <strain evidence="2">DSM 17128</strain>
    </source>
</reference>
<accession>F8NAP5</accession>
<evidence type="ECO:0000313" key="1">
    <source>
        <dbReference type="EMBL" id="EGN55845.1"/>
    </source>
</evidence>
<organism evidence="1 2">
    <name type="scientific">Hallella multisaccharivorax DSM 17128</name>
    <dbReference type="NCBI Taxonomy" id="688246"/>
    <lineage>
        <taxon>Bacteria</taxon>
        <taxon>Pseudomonadati</taxon>
        <taxon>Bacteroidota</taxon>
        <taxon>Bacteroidia</taxon>
        <taxon>Bacteroidales</taxon>
        <taxon>Prevotellaceae</taxon>
        <taxon>Hallella</taxon>
    </lineage>
</organism>
<dbReference type="STRING" id="688246.Premu_0363"/>
<proteinExistence type="predicted"/>
<dbReference type="Proteomes" id="UP000002772">
    <property type="component" value="Unassembled WGS sequence"/>
</dbReference>
<keyword evidence="2" id="KW-1185">Reference proteome</keyword>
<dbReference type="AlphaFoldDB" id="F8NAP5"/>
<gene>
    <name evidence="1" type="ORF">Premu_0363</name>
</gene>
<evidence type="ECO:0000313" key="2">
    <source>
        <dbReference type="Proteomes" id="UP000002772"/>
    </source>
</evidence>